<dbReference type="CDD" id="cd16936">
    <property type="entry name" value="HATPase_RsbW-like"/>
    <property type="match status" value="1"/>
</dbReference>
<feature type="domain" description="Histidine kinase/HSP90-like ATPase" evidence="2">
    <location>
        <begin position="29"/>
        <end position="136"/>
    </location>
</feature>
<dbReference type="PaxDb" id="880073-Calab_3796"/>
<keyword evidence="3" id="KW-0067">ATP-binding</keyword>
<protein>
    <submittedName>
        <fullName evidence="3">ATP-binding region ATPase domain protein</fullName>
    </submittedName>
</protein>
<evidence type="ECO:0000259" key="2">
    <source>
        <dbReference type="Pfam" id="PF13581"/>
    </source>
</evidence>
<dbReference type="Pfam" id="PF13581">
    <property type="entry name" value="HATPase_c_2"/>
    <property type="match status" value="1"/>
</dbReference>
<organism evidence="3 4">
    <name type="scientific">Caldithrix abyssi DSM 13497</name>
    <dbReference type="NCBI Taxonomy" id="880073"/>
    <lineage>
        <taxon>Bacteria</taxon>
        <taxon>Pseudomonadati</taxon>
        <taxon>Calditrichota</taxon>
        <taxon>Calditrichia</taxon>
        <taxon>Calditrichales</taxon>
        <taxon>Calditrichaceae</taxon>
        <taxon>Caldithrix</taxon>
    </lineage>
</organism>
<sequence>MVSKKINLKLVLPQIPDIELLATACIDKMARFLGVARNKTLEAHILTIEAVVNAFEHGSSARGQVYVEFTMSSRELVILVRDQGSGFDPTKVKDPNLEDKMAGSHRRGWGLKILKTMSDECHIESDSNGTRIRLVKNLIEE</sequence>
<dbReference type="HOGENOM" id="CLU_090336_11_1_0"/>
<dbReference type="eggNOG" id="COG2172">
    <property type="taxonomic scope" value="Bacteria"/>
</dbReference>
<dbReference type="RefSeq" id="WP_006931020.1">
    <property type="nucleotide sequence ID" value="NZ_CM001402.1"/>
</dbReference>
<dbReference type="Proteomes" id="UP000004671">
    <property type="component" value="Chromosome"/>
</dbReference>
<proteinExistence type="predicted"/>
<dbReference type="InterPro" id="IPR050267">
    <property type="entry name" value="Anti-sigma-factor_SerPK"/>
</dbReference>
<dbReference type="Gene3D" id="3.30.565.10">
    <property type="entry name" value="Histidine kinase-like ATPase, C-terminal domain"/>
    <property type="match status" value="1"/>
</dbReference>
<name>H1XQ88_CALAY</name>
<dbReference type="InterPro" id="IPR036890">
    <property type="entry name" value="HATPase_C_sf"/>
</dbReference>
<dbReference type="GO" id="GO:0004674">
    <property type="term" value="F:protein serine/threonine kinase activity"/>
    <property type="evidence" value="ECO:0007669"/>
    <property type="project" value="UniProtKB-KW"/>
</dbReference>
<keyword evidence="4" id="KW-1185">Reference proteome</keyword>
<evidence type="ECO:0000256" key="1">
    <source>
        <dbReference type="ARBA" id="ARBA00022527"/>
    </source>
</evidence>
<dbReference type="STRING" id="880073.Cabys_2759"/>
<dbReference type="InParanoid" id="H1XQ88"/>
<dbReference type="GO" id="GO:0005524">
    <property type="term" value="F:ATP binding"/>
    <property type="evidence" value="ECO:0007669"/>
    <property type="project" value="UniProtKB-KW"/>
</dbReference>
<keyword evidence="1" id="KW-0808">Transferase</keyword>
<keyword evidence="1" id="KW-0418">Kinase</keyword>
<accession>H1XQ88</accession>
<dbReference type="SUPFAM" id="SSF55874">
    <property type="entry name" value="ATPase domain of HSP90 chaperone/DNA topoisomerase II/histidine kinase"/>
    <property type="match status" value="1"/>
</dbReference>
<dbReference type="AlphaFoldDB" id="H1XQ88"/>
<dbReference type="OrthoDB" id="9798941at2"/>
<dbReference type="PANTHER" id="PTHR35526:SF3">
    <property type="entry name" value="ANTI-SIGMA-F FACTOR RSBW"/>
    <property type="match status" value="1"/>
</dbReference>
<gene>
    <name evidence="3" type="ORF">Calab_3796</name>
</gene>
<keyword evidence="3" id="KW-0547">Nucleotide-binding</keyword>
<dbReference type="EMBL" id="CM001402">
    <property type="protein sequence ID" value="EHO43393.1"/>
    <property type="molecule type" value="Genomic_DNA"/>
</dbReference>
<evidence type="ECO:0000313" key="4">
    <source>
        <dbReference type="Proteomes" id="UP000004671"/>
    </source>
</evidence>
<evidence type="ECO:0000313" key="3">
    <source>
        <dbReference type="EMBL" id="EHO43393.1"/>
    </source>
</evidence>
<dbReference type="InterPro" id="IPR003594">
    <property type="entry name" value="HATPase_dom"/>
</dbReference>
<keyword evidence="1" id="KW-0723">Serine/threonine-protein kinase</keyword>
<dbReference type="PANTHER" id="PTHR35526">
    <property type="entry name" value="ANTI-SIGMA-F FACTOR RSBW-RELATED"/>
    <property type="match status" value="1"/>
</dbReference>
<reference evidence="3 4" key="1">
    <citation type="submission" date="2011-09" db="EMBL/GenBank/DDBJ databases">
        <title>The permanent draft genome of Caldithrix abyssi DSM 13497.</title>
        <authorList>
            <consortium name="US DOE Joint Genome Institute (JGI-PGF)"/>
            <person name="Lucas S."/>
            <person name="Han J."/>
            <person name="Lapidus A."/>
            <person name="Bruce D."/>
            <person name="Goodwin L."/>
            <person name="Pitluck S."/>
            <person name="Peters L."/>
            <person name="Kyrpides N."/>
            <person name="Mavromatis K."/>
            <person name="Ivanova N."/>
            <person name="Mikhailova N."/>
            <person name="Chertkov O."/>
            <person name="Detter J.C."/>
            <person name="Tapia R."/>
            <person name="Han C."/>
            <person name="Land M."/>
            <person name="Hauser L."/>
            <person name="Markowitz V."/>
            <person name="Cheng J.-F."/>
            <person name="Hugenholtz P."/>
            <person name="Woyke T."/>
            <person name="Wu D."/>
            <person name="Spring S."/>
            <person name="Brambilla E."/>
            <person name="Klenk H.-P."/>
            <person name="Eisen J.A."/>
        </authorList>
    </citation>
    <scope>NUCLEOTIDE SEQUENCE [LARGE SCALE GENOMIC DNA]</scope>
    <source>
        <strain evidence="3 4">DSM 13497</strain>
    </source>
</reference>